<proteinExistence type="predicted"/>
<gene>
    <name evidence="7" type="ORF">E1091_14585</name>
</gene>
<keyword evidence="8" id="KW-1185">Reference proteome</keyword>
<feature type="transmembrane region" description="Helical" evidence="5">
    <location>
        <begin position="255"/>
        <end position="275"/>
    </location>
</feature>
<feature type="transmembrane region" description="Helical" evidence="5">
    <location>
        <begin position="87"/>
        <end position="108"/>
    </location>
</feature>
<evidence type="ECO:0000313" key="7">
    <source>
        <dbReference type="EMBL" id="TDB89686.1"/>
    </source>
</evidence>
<name>A0ABY2DEG5_9ACTN</name>
<feature type="transmembrane region" description="Helical" evidence="5">
    <location>
        <begin position="181"/>
        <end position="201"/>
    </location>
</feature>
<evidence type="ECO:0000256" key="3">
    <source>
        <dbReference type="ARBA" id="ARBA00022989"/>
    </source>
</evidence>
<organism evidence="7 8">
    <name type="scientific">Micromonospora fluostatini</name>
    <dbReference type="NCBI Taxonomy" id="1629071"/>
    <lineage>
        <taxon>Bacteria</taxon>
        <taxon>Bacillati</taxon>
        <taxon>Actinomycetota</taxon>
        <taxon>Actinomycetes</taxon>
        <taxon>Micromonosporales</taxon>
        <taxon>Micromonosporaceae</taxon>
        <taxon>Micromonospora</taxon>
    </lineage>
</organism>
<feature type="transmembrane region" description="Helical" evidence="5">
    <location>
        <begin position="287"/>
        <end position="304"/>
    </location>
</feature>
<feature type="transmembrane region" description="Helical" evidence="5">
    <location>
        <begin position="344"/>
        <end position="367"/>
    </location>
</feature>
<feature type="transmembrane region" description="Helical" evidence="5">
    <location>
        <begin position="222"/>
        <end position="243"/>
    </location>
</feature>
<dbReference type="EMBL" id="SMKE01000583">
    <property type="protein sequence ID" value="TDB89686.1"/>
    <property type="molecule type" value="Genomic_DNA"/>
</dbReference>
<evidence type="ECO:0000259" key="6">
    <source>
        <dbReference type="PROSITE" id="PS50850"/>
    </source>
</evidence>
<dbReference type="Pfam" id="PF07690">
    <property type="entry name" value="MFS_1"/>
    <property type="match status" value="1"/>
</dbReference>
<feature type="transmembrane region" description="Helical" evidence="5">
    <location>
        <begin position="54"/>
        <end position="75"/>
    </location>
</feature>
<evidence type="ECO:0000256" key="1">
    <source>
        <dbReference type="ARBA" id="ARBA00004651"/>
    </source>
</evidence>
<feature type="transmembrane region" description="Helical" evidence="5">
    <location>
        <begin position="114"/>
        <end position="137"/>
    </location>
</feature>
<evidence type="ECO:0000313" key="8">
    <source>
        <dbReference type="Proteomes" id="UP000295626"/>
    </source>
</evidence>
<dbReference type="Gene3D" id="1.20.1250.20">
    <property type="entry name" value="MFS general substrate transporter like domains"/>
    <property type="match status" value="2"/>
</dbReference>
<dbReference type="SUPFAM" id="SSF103473">
    <property type="entry name" value="MFS general substrate transporter"/>
    <property type="match status" value="1"/>
</dbReference>
<keyword evidence="2 5" id="KW-0812">Transmembrane</keyword>
<evidence type="ECO:0000256" key="5">
    <source>
        <dbReference type="SAM" id="Phobius"/>
    </source>
</evidence>
<keyword evidence="3 5" id="KW-1133">Transmembrane helix</keyword>
<keyword evidence="4 5" id="KW-0472">Membrane</keyword>
<feature type="transmembrane region" description="Helical" evidence="5">
    <location>
        <begin position="310"/>
        <end position="332"/>
    </location>
</feature>
<protein>
    <submittedName>
        <fullName evidence="7">MFS transporter</fullName>
    </submittedName>
</protein>
<feature type="transmembrane region" description="Helical" evidence="5">
    <location>
        <begin position="373"/>
        <end position="392"/>
    </location>
</feature>
<comment type="subcellular location">
    <subcellularLocation>
        <location evidence="1">Cell membrane</location>
        <topology evidence="1">Multi-pass membrane protein</topology>
    </subcellularLocation>
</comment>
<dbReference type="Proteomes" id="UP000295626">
    <property type="component" value="Unassembled WGS sequence"/>
</dbReference>
<dbReference type="PANTHER" id="PTHR23542">
    <property type="match status" value="1"/>
</dbReference>
<accession>A0ABY2DEG5</accession>
<dbReference type="PANTHER" id="PTHR23542:SF1">
    <property type="entry name" value="MAJOR FACILITATOR SUPERFAMILY (MFS) PROFILE DOMAIN-CONTAINING PROTEIN"/>
    <property type="match status" value="1"/>
</dbReference>
<dbReference type="InterPro" id="IPR011701">
    <property type="entry name" value="MFS"/>
</dbReference>
<sequence>MRARMTGIEFLENYRQMFARPDIARPIAAAFVARLRDGGTPLAMVLLVQHGTGSFAVAGSATGAFGLAAALSRPLHGRLLDRLGQRVLLATAAANSAAMLAFVAAVRLGAPPPVVVAVAVLIGLLLPAQAAALRALLPDLAGERLRPAAYAVEANAQELTAISGPLIVGVLVALLPPGGALAVLAVVGFAGTVWYVTAPAARAWRGTGFVGPRRSALRAPAMWTLMLAVASISVILGVVQVALPAFAGDRDATHLAGLLLAAFAVGSLLGGSAYGAGQWRSSAVHQLRVLLLVVAAGVAVLAVADGMALMTGLALVAGLGMAPAFAVTFLACDAIATAGRAAESFTWLGAANTAGFGLGGTLAGFTIEWAGPGAAFVVAATVVLTVAALLWARPDALRAGT</sequence>
<reference evidence="7 8" key="1">
    <citation type="submission" date="2019-02" db="EMBL/GenBank/DDBJ databases">
        <title>Draft genome sequences of novel Actinobacteria.</title>
        <authorList>
            <person name="Sahin N."/>
            <person name="Ay H."/>
            <person name="Saygin H."/>
        </authorList>
    </citation>
    <scope>NUCLEOTIDE SEQUENCE [LARGE SCALE GENOMIC DNA]</scope>
    <source>
        <strain evidence="7 8">JCM 30529</strain>
    </source>
</reference>
<dbReference type="PROSITE" id="PS50850">
    <property type="entry name" value="MFS"/>
    <property type="match status" value="1"/>
</dbReference>
<dbReference type="InterPro" id="IPR020846">
    <property type="entry name" value="MFS_dom"/>
</dbReference>
<evidence type="ECO:0000256" key="4">
    <source>
        <dbReference type="ARBA" id="ARBA00023136"/>
    </source>
</evidence>
<feature type="domain" description="Major facilitator superfamily (MFS) profile" evidence="6">
    <location>
        <begin position="221"/>
        <end position="401"/>
    </location>
</feature>
<evidence type="ECO:0000256" key="2">
    <source>
        <dbReference type="ARBA" id="ARBA00022692"/>
    </source>
</evidence>
<dbReference type="InterPro" id="IPR036259">
    <property type="entry name" value="MFS_trans_sf"/>
</dbReference>
<comment type="caution">
    <text evidence="7">The sequence shown here is derived from an EMBL/GenBank/DDBJ whole genome shotgun (WGS) entry which is preliminary data.</text>
</comment>